<feature type="transmembrane region" description="Helical" evidence="6">
    <location>
        <begin position="141"/>
        <end position="159"/>
    </location>
</feature>
<dbReference type="Pfam" id="PF03073">
    <property type="entry name" value="TspO_MBR"/>
    <property type="match status" value="1"/>
</dbReference>
<dbReference type="InterPro" id="IPR038330">
    <property type="entry name" value="TspO/MBR-related_sf"/>
</dbReference>
<evidence type="ECO:0000256" key="5">
    <source>
        <dbReference type="ARBA" id="ARBA00023136"/>
    </source>
</evidence>
<feature type="transmembrane region" description="Helical" evidence="6">
    <location>
        <begin position="87"/>
        <end position="106"/>
    </location>
</feature>
<comment type="similarity">
    <text evidence="2">Belongs to the TspO/BZRP family.</text>
</comment>
<name>A0ABS7J5Q0_9SPHN</name>
<dbReference type="EMBL" id="JAIGNO010000004">
    <property type="protein sequence ID" value="MBX7482627.1"/>
    <property type="molecule type" value="Genomic_DNA"/>
</dbReference>
<dbReference type="InterPro" id="IPR004307">
    <property type="entry name" value="TspO_MBR"/>
</dbReference>
<evidence type="ECO:0000256" key="2">
    <source>
        <dbReference type="ARBA" id="ARBA00007524"/>
    </source>
</evidence>
<evidence type="ECO:0000256" key="6">
    <source>
        <dbReference type="SAM" id="Phobius"/>
    </source>
</evidence>
<evidence type="ECO:0000256" key="3">
    <source>
        <dbReference type="ARBA" id="ARBA00022692"/>
    </source>
</evidence>
<sequence length="184" mass="20116">MNMLASRGQLRASFIRWALFTVPLCVLLGFLAGTVGSASSPWFQSLVKPDIFPEPKWFGIVWSVLYAMIGFAVAMIAAAWGARGRTAALAVFAAHFLLNLSWSPVFFGAHQITIALAILGAIVLSLLVVIVLFWRVRRGAALLLFPYLAWVCFATVLNYEFLRLNPDADGASGEGQVERVRIGN</sequence>
<keyword evidence="3 6" id="KW-0812">Transmembrane</keyword>
<proteinExistence type="inferred from homology"/>
<comment type="subcellular location">
    <subcellularLocation>
        <location evidence="1">Membrane</location>
        <topology evidence="1">Multi-pass membrane protein</topology>
    </subcellularLocation>
</comment>
<keyword evidence="4 6" id="KW-1133">Transmembrane helix</keyword>
<reference evidence="7 8" key="1">
    <citation type="submission" date="2021-08" db="EMBL/GenBank/DDBJ databases">
        <title>Comparative Genomics Analysis of the Genus Qipengyuania Reveals Extensive Genetic Diversity and Metabolic Versatility, Including the Description of Fifteen Novel Species.</title>
        <authorList>
            <person name="Liu Y."/>
        </authorList>
    </citation>
    <scope>NUCLEOTIDE SEQUENCE [LARGE SCALE GENOMIC DNA]</scope>
    <source>
        <strain evidence="7 8">6D47A</strain>
    </source>
</reference>
<keyword evidence="8" id="KW-1185">Reference proteome</keyword>
<protein>
    <submittedName>
        <fullName evidence="7">Tryptophan-rich sensory protein</fullName>
    </submittedName>
</protein>
<dbReference type="Proteomes" id="UP000755104">
    <property type="component" value="Unassembled WGS sequence"/>
</dbReference>
<dbReference type="PANTHER" id="PTHR10057">
    <property type="entry name" value="PERIPHERAL-TYPE BENZODIAZEPINE RECEPTOR"/>
    <property type="match status" value="1"/>
</dbReference>
<dbReference type="RefSeq" id="WP_221557883.1">
    <property type="nucleotide sequence ID" value="NZ_JAIGNO010000004.1"/>
</dbReference>
<evidence type="ECO:0000256" key="1">
    <source>
        <dbReference type="ARBA" id="ARBA00004141"/>
    </source>
</evidence>
<organism evidence="7 8">
    <name type="scientific">Qipengyuania qiaonensis</name>
    <dbReference type="NCBI Taxonomy" id="2867240"/>
    <lineage>
        <taxon>Bacteria</taxon>
        <taxon>Pseudomonadati</taxon>
        <taxon>Pseudomonadota</taxon>
        <taxon>Alphaproteobacteria</taxon>
        <taxon>Sphingomonadales</taxon>
        <taxon>Erythrobacteraceae</taxon>
        <taxon>Qipengyuania</taxon>
    </lineage>
</organism>
<dbReference type="PANTHER" id="PTHR10057:SF0">
    <property type="entry name" value="TRANSLOCATOR PROTEIN"/>
    <property type="match status" value="1"/>
</dbReference>
<dbReference type="PIRSF" id="PIRSF005859">
    <property type="entry name" value="PBR"/>
    <property type="match status" value="1"/>
</dbReference>
<evidence type="ECO:0000256" key="4">
    <source>
        <dbReference type="ARBA" id="ARBA00022989"/>
    </source>
</evidence>
<evidence type="ECO:0000313" key="8">
    <source>
        <dbReference type="Proteomes" id="UP000755104"/>
    </source>
</evidence>
<keyword evidence="5 6" id="KW-0472">Membrane</keyword>
<feature type="transmembrane region" description="Helical" evidence="6">
    <location>
        <begin position="61"/>
        <end position="80"/>
    </location>
</feature>
<comment type="caution">
    <text evidence="7">The sequence shown here is derived from an EMBL/GenBank/DDBJ whole genome shotgun (WGS) entry which is preliminary data.</text>
</comment>
<gene>
    <name evidence="7" type="ORF">K3174_08790</name>
</gene>
<dbReference type="CDD" id="cd15904">
    <property type="entry name" value="TSPO_MBR"/>
    <property type="match status" value="1"/>
</dbReference>
<feature type="transmembrane region" description="Helical" evidence="6">
    <location>
        <begin position="112"/>
        <end position="134"/>
    </location>
</feature>
<accession>A0ABS7J5Q0</accession>
<dbReference type="Gene3D" id="1.20.1260.100">
    <property type="entry name" value="TspO/MBR protein"/>
    <property type="match status" value="1"/>
</dbReference>
<evidence type="ECO:0000313" key="7">
    <source>
        <dbReference type="EMBL" id="MBX7482627.1"/>
    </source>
</evidence>